<organism evidence="1 2">
    <name type="scientific">Trypanosoma theileri</name>
    <dbReference type="NCBI Taxonomy" id="67003"/>
    <lineage>
        <taxon>Eukaryota</taxon>
        <taxon>Discoba</taxon>
        <taxon>Euglenozoa</taxon>
        <taxon>Kinetoplastea</taxon>
        <taxon>Metakinetoplastina</taxon>
        <taxon>Trypanosomatida</taxon>
        <taxon>Trypanosomatidae</taxon>
        <taxon>Trypanosoma</taxon>
    </lineage>
</organism>
<dbReference type="GeneID" id="39982929"/>
<comment type="caution">
    <text evidence="1">The sequence shown here is derived from an EMBL/GenBank/DDBJ whole genome shotgun (WGS) entry which is preliminary data.</text>
</comment>
<evidence type="ECO:0000313" key="1">
    <source>
        <dbReference type="EMBL" id="ORC91107.1"/>
    </source>
</evidence>
<dbReference type="Proteomes" id="UP000192257">
    <property type="component" value="Unassembled WGS sequence"/>
</dbReference>
<evidence type="ECO:0000313" key="2">
    <source>
        <dbReference type="Proteomes" id="UP000192257"/>
    </source>
</evidence>
<dbReference type="VEuPathDB" id="TriTrypDB:TM35_000061120"/>
<gene>
    <name evidence="1" type="ORF">TM35_000061120</name>
</gene>
<reference evidence="1 2" key="1">
    <citation type="submission" date="2017-03" db="EMBL/GenBank/DDBJ databases">
        <title>An alternative strategy for trypanosome survival in the mammalian bloodstream revealed through genome and transcriptome analysis of the ubiquitous bovine parasite Trypanosoma (Megatrypanum) theileri.</title>
        <authorList>
            <person name="Kelly S."/>
            <person name="Ivens A."/>
            <person name="Mott A."/>
            <person name="O'Neill E."/>
            <person name="Emms D."/>
            <person name="Macleod O."/>
            <person name="Voorheis P."/>
            <person name="Matthews J."/>
            <person name="Matthews K."/>
            <person name="Carrington M."/>
        </authorList>
    </citation>
    <scope>NUCLEOTIDE SEQUENCE [LARGE SCALE GENOMIC DNA]</scope>
    <source>
        <strain evidence="1">Edinburgh</strain>
    </source>
</reference>
<dbReference type="EMBL" id="NBCO01000006">
    <property type="protein sequence ID" value="ORC91107.1"/>
    <property type="molecule type" value="Genomic_DNA"/>
</dbReference>
<keyword evidence="2" id="KW-1185">Reference proteome</keyword>
<accession>A0A1X0P2E6</accession>
<dbReference type="RefSeq" id="XP_028885173.1">
    <property type="nucleotide sequence ID" value="XM_029023149.1"/>
</dbReference>
<protein>
    <submittedName>
        <fullName evidence="1">Uncharacterized protein</fullName>
    </submittedName>
</protein>
<name>A0A1X0P2E6_9TRYP</name>
<sequence>MFSCFQVDPSAALMFGWDNSATEALFARAVVAPSQIALAFLPMAFLRLWLPGKHVPFGFVIPEIACLRFVVTKKFYPPIALARAGTDGIKIILPPPLLPIGR</sequence>
<proteinExistence type="predicted"/>
<dbReference type="AlphaFoldDB" id="A0A1X0P2E6"/>